<dbReference type="RefSeq" id="WP_113783538.1">
    <property type="nucleotide sequence ID" value="NZ_KZ845739.1"/>
</dbReference>
<proteinExistence type="predicted"/>
<name>A0A366SKC5_9ENTE</name>
<protein>
    <submittedName>
        <fullName evidence="1">Uncharacterized protein</fullName>
    </submittedName>
</protein>
<sequence>MSEKQEKLTIEEYNLYLKAAIKNLGGGNALYENLSSELNRLAKLYTIEEVKKKIWVLEMKKVGSIPTFCLSLIPLLSGGFF</sequence>
<dbReference type="AlphaFoldDB" id="A0A366SKC5"/>
<evidence type="ECO:0000313" key="2">
    <source>
        <dbReference type="Proteomes" id="UP000252800"/>
    </source>
</evidence>
<dbReference type="Proteomes" id="UP000252800">
    <property type="component" value="Unassembled WGS sequence"/>
</dbReference>
<comment type="caution">
    <text evidence="1">The sequence shown here is derived from an EMBL/GenBank/DDBJ whole genome shotgun (WGS) entry which is preliminary data.</text>
</comment>
<dbReference type="EMBL" id="LEOY01000002">
    <property type="protein sequence ID" value="RBR31670.1"/>
    <property type="molecule type" value="Genomic_DNA"/>
</dbReference>
<gene>
    <name evidence="1" type="ORF">EB18_00092</name>
</gene>
<reference evidence="1 2" key="1">
    <citation type="submission" date="2015-06" db="EMBL/GenBank/DDBJ databases">
        <title>The Genome Sequence of Enterococcus cecorum 170AEA1.</title>
        <authorList>
            <consortium name="The Broad Institute Genomics Platform"/>
            <consortium name="The Broad Institute Genome Sequencing Center for Infectious Disease"/>
            <person name="Earl A.M."/>
            <person name="Van Tyne D."/>
            <person name="Lebreton F."/>
            <person name="Saavedra J.T."/>
            <person name="Gilmore M.S."/>
            <person name="Manson McGuire A."/>
            <person name="Clock S."/>
            <person name="Crupain M."/>
            <person name="Rangan U."/>
            <person name="Young S."/>
            <person name="Abouelleil A."/>
            <person name="Cao P."/>
            <person name="Chapman S.B."/>
            <person name="Griggs A."/>
            <person name="Priest M."/>
            <person name="Shea T."/>
            <person name="Wortman J."/>
            <person name="Nusbaum C."/>
            <person name="Birren B."/>
        </authorList>
    </citation>
    <scope>NUCLEOTIDE SEQUENCE [LARGE SCALE GENOMIC DNA]</scope>
    <source>
        <strain evidence="1 2">170AEA1</strain>
    </source>
</reference>
<organism evidence="1 2">
    <name type="scientific">Enterococcus cecorum</name>
    <dbReference type="NCBI Taxonomy" id="44008"/>
    <lineage>
        <taxon>Bacteria</taxon>
        <taxon>Bacillati</taxon>
        <taxon>Bacillota</taxon>
        <taxon>Bacilli</taxon>
        <taxon>Lactobacillales</taxon>
        <taxon>Enterococcaceae</taxon>
        <taxon>Enterococcus</taxon>
    </lineage>
</organism>
<evidence type="ECO:0000313" key="1">
    <source>
        <dbReference type="EMBL" id="RBR31670.1"/>
    </source>
</evidence>
<accession>A0A366SKC5</accession>